<reference evidence="2 3" key="1">
    <citation type="journal article" date="2010" name="Cell">
        <title>The genome of Naegleria gruberi illuminates early eukaryotic versatility.</title>
        <authorList>
            <person name="Fritz-Laylin L.K."/>
            <person name="Prochnik S.E."/>
            <person name="Ginger M.L."/>
            <person name="Dacks J.B."/>
            <person name="Carpenter M.L."/>
            <person name="Field M.C."/>
            <person name="Kuo A."/>
            <person name="Paredez A."/>
            <person name="Chapman J."/>
            <person name="Pham J."/>
            <person name="Shu S."/>
            <person name="Neupane R."/>
            <person name="Cipriano M."/>
            <person name="Mancuso J."/>
            <person name="Tu H."/>
            <person name="Salamov A."/>
            <person name="Lindquist E."/>
            <person name="Shapiro H."/>
            <person name="Lucas S."/>
            <person name="Grigoriev I.V."/>
            <person name="Cande W.Z."/>
            <person name="Fulton C."/>
            <person name="Rokhsar D.S."/>
            <person name="Dawson S.C."/>
        </authorList>
    </citation>
    <scope>NUCLEOTIDE SEQUENCE [LARGE SCALE GENOMIC DNA]</scope>
    <source>
        <strain evidence="2 3">NEG-M</strain>
    </source>
</reference>
<dbReference type="OMA" id="REDHTEN"/>
<dbReference type="eggNOG" id="KOG2084">
    <property type="taxonomic scope" value="Eukaryota"/>
</dbReference>
<dbReference type="GO" id="GO:0005634">
    <property type="term" value="C:nucleus"/>
    <property type="evidence" value="ECO:0007669"/>
    <property type="project" value="TreeGrafter"/>
</dbReference>
<dbReference type="Gene3D" id="2.170.270.10">
    <property type="entry name" value="SET domain"/>
    <property type="match status" value="1"/>
</dbReference>
<dbReference type="VEuPathDB" id="AmoebaDB:NAEGRDRAFT_74613"/>
<dbReference type="Gene3D" id="1.25.40.10">
    <property type="entry name" value="Tetratricopeptide repeat domain"/>
    <property type="match status" value="1"/>
</dbReference>
<feature type="domain" description="SET" evidence="1">
    <location>
        <begin position="4"/>
        <end position="349"/>
    </location>
</feature>
<keyword evidence="3" id="KW-1185">Reference proteome</keyword>
<gene>
    <name evidence="2" type="ORF">NAEGRDRAFT_74613</name>
</gene>
<accession>D2VZT6</accession>
<dbReference type="PANTHER" id="PTHR12197">
    <property type="entry name" value="HISTONE-LYSINE N-METHYLTRANSFERASE SMYD"/>
    <property type="match status" value="1"/>
</dbReference>
<dbReference type="InterPro" id="IPR011990">
    <property type="entry name" value="TPR-like_helical_dom_sf"/>
</dbReference>
<dbReference type="PROSITE" id="PS50280">
    <property type="entry name" value="SET"/>
    <property type="match status" value="1"/>
</dbReference>
<dbReference type="GeneID" id="8857431"/>
<name>D2VZT6_NAEGR</name>
<dbReference type="InterPro" id="IPR046341">
    <property type="entry name" value="SET_dom_sf"/>
</dbReference>
<evidence type="ECO:0000313" key="3">
    <source>
        <dbReference type="Proteomes" id="UP000006671"/>
    </source>
</evidence>
<dbReference type="KEGG" id="ngr:NAEGRDRAFT_74613"/>
<proteinExistence type="predicted"/>
<dbReference type="Pfam" id="PF00856">
    <property type="entry name" value="SET"/>
    <property type="match status" value="1"/>
</dbReference>
<sequence>MNNNTDTSLYTKQGRIIRAREDIDEGEILVIEKAYASVLHQSNINFNSHSFCVVCQKKKIMKNIANADLINSSSACCDKSTSNCNNEWMLCGDEGCEFLRNTVYKENELMDGQSMYDYLLRMAEECGIEFSLLLLVYRICRKFEFDFNSSNELASKYFDRNKMDNLLSLETHRDEIYPEHLFLFKKASSCLKERIFLDNVIGEELIIDTFCRIFVNAHSITHTRWWWHQSDNIIEVEKQNADTAEKEMEEISQFFKHESLKSKCLDSPFFIPACSSDREDHTENSCADFRDIGTGLFPMVSMFDHSCSPNCSFQTFDDMKSRNSYSGNVILVQTVKKVKKGEELCISYIDIMNPTCIRRRELWYSKYFVCRCSRCMSETEENRMVRAYSCGESECTEGYLVPIYHCNVSEEPKADLRHVNLNDSGVQPFDSENDFNLEDFDEEDYDKALSMFEDIYENDESREFNHDQREIDEAYIQRISYWKCTHCERSIEGEAPESELMQNMERHLNQELISVGQQVSEDNLKLNELPREEYCCVLLEIVDQLCQSIVHVESGSYPGFESLKVHPNHYLLFQMKGKFVTMLIKLFERGWWKYRKDVTSASQLWEMPLLRMLVVVMMQDITSTLD</sequence>
<dbReference type="EMBL" id="GG738916">
    <property type="protein sequence ID" value="EFC37585.1"/>
    <property type="molecule type" value="Genomic_DNA"/>
</dbReference>
<dbReference type="Proteomes" id="UP000006671">
    <property type="component" value="Unassembled WGS sequence"/>
</dbReference>
<dbReference type="PANTHER" id="PTHR12197:SF251">
    <property type="entry name" value="EG:BACR7C10.4 PROTEIN"/>
    <property type="match status" value="1"/>
</dbReference>
<dbReference type="AlphaFoldDB" id="D2VZT6"/>
<dbReference type="RefSeq" id="XP_002670329.1">
    <property type="nucleotide sequence ID" value="XM_002670283.1"/>
</dbReference>
<dbReference type="STRING" id="5762.D2VZT6"/>
<dbReference type="CDD" id="cd20071">
    <property type="entry name" value="SET_SMYD"/>
    <property type="match status" value="1"/>
</dbReference>
<evidence type="ECO:0000259" key="1">
    <source>
        <dbReference type="PROSITE" id="PS50280"/>
    </source>
</evidence>
<dbReference type="InParanoid" id="D2VZT6"/>
<dbReference type="SUPFAM" id="SSF82199">
    <property type="entry name" value="SET domain"/>
    <property type="match status" value="1"/>
</dbReference>
<dbReference type="InterPro" id="IPR050869">
    <property type="entry name" value="H3K4_H4K5_MeTrfase"/>
</dbReference>
<dbReference type="OrthoDB" id="5945798at2759"/>
<evidence type="ECO:0000313" key="2">
    <source>
        <dbReference type="EMBL" id="EFC37585.1"/>
    </source>
</evidence>
<organism evidence="3">
    <name type="scientific">Naegleria gruberi</name>
    <name type="common">Amoeba</name>
    <dbReference type="NCBI Taxonomy" id="5762"/>
    <lineage>
        <taxon>Eukaryota</taxon>
        <taxon>Discoba</taxon>
        <taxon>Heterolobosea</taxon>
        <taxon>Tetramitia</taxon>
        <taxon>Eutetramitia</taxon>
        <taxon>Vahlkampfiidae</taxon>
        <taxon>Naegleria</taxon>
    </lineage>
</organism>
<protein>
    <submittedName>
        <fullName evidence="2">Predicted protein</fullName>
    </submittedName>
</protein>
<dbReference type="InterPro" id="IPR001214">
    <property type="entry name" value="SET_dom"/>
</dbReference>